<name>A0AA36MV89_9DINO</name>
<dbReference type="InterPro" id="IPR035892">
    <property type="entry name" value="C2_domain_sf"/>
</dbReference>
<accession>A0AA36MV89</accession>
<organism evidence="1 2">
    <name type="scientific">Effrenium voratum</name>
    <dbReference type="NCBI Taxonomy" id="2562239"/>
    <lineage>
        <taxon>Eukaryota</taxon>
        <taxon>Sar</taxon>
        <taxon>Alveolata</taxon>
        <taxon>Dinophyceae</taxon>
        <taxon>Suessiales</taxon>
        <taxon>Symbiodiniaceae</taxon>
        <taxon>Effrenium</taxon>
    </lineage>
</organism>
<proteinExistence type="predicted"/>
<dbReference type="AlphaFoldDB" id="A0AA36MV89"/>
<sequence>MVLLRHTAKHGEQTMDVPAGFGAAGGDAVRVEIISAADLSLGSKSLPVPYCSLAVGYAGQPWAAKFSSANRECNTPPALRQRHPRWSARCQLGLPQAYVSPSRVDFSKEEPSEPLPELSVRVMDAGGLRGDRVAGEARVPLSASGCGTFRLLGGGYASLSLRWAVGGRPAALRRPDFERAVGFWSQQDLSSPTGLTHAQLELAAVLATCRSPEEQRELNELILQAPLSALFSDLTDRRDLDEVEAQSIGSQSLMTVLSEHLALHRFTPLASSRLVGALVEKITNFRTSSDETLSQSVAALALADGCEETSFASSSCGRLERTCWSSRSWWTPPGAAGTCGRPSSQWSPSRAGGALCCSTSGRRPWRCRSSRSTSWRTST</sequence>
<protein>
    <recommendedName>
        <fullName evidence="3">C2 domain-containing protein</fullName>
    </recommendedName>
</protein>
<gene>
    <name evidence="1" type="ORF">EVOR1521_LOCUS13475</name>
</gene>
<evidence type="ECO:0000313" key="2">
    <source>
        <dbReference type="Proteomes" id="UP001178507"/>
    </source>
</evidence>
<keyword evidence="2" id="KW-1185">Reference proteome</keyword>
<dbReference type="Proteomes" id="UP001178507">
    <property type="component" value="Unassembled WGS sequence"/>
</dbReference>
<comment type="caution">
    <text evidence="1">The sequence shown here is derived from an EMBL/GenBank/DDBJ whole genome shotgun (WGS) entry which is preliminary data.</text>
</comment>
<dbReference type="Gene3D" id="2.60.40.150">
    <property type="entry name" value="C2 domain"/>
    <property type="match status" value="1"/>
</dbReference>
<evidence type="ECO:0000313" key="1">
    <source>
        <dbReference type="EMBL" id="CAJ1387383.1"/>
    </source>
</evidence>
<dbReference type="EMBL" id="CAUJNA010001513">
    <property type="protein sequence ID" value="CAJ1387383.1"/>
    <property type="molecule type" value="Genomic_DNA"/>
</dbReference>
<reference evidence="1" key="1">
    <citation type="submission" date="2023-08" db="EMBL/GenBank/DDBJ databases">
        <authorList>
            <person name="Chen Y."/>
            <person name="Shah S."/>
            <person name="Dougan E. K."/>
            <person name="Thang M."/>
            <person name="Chan C."/>
        </authorList>
    </citation>
    <scope>NUCLEOTIDE SEQUENCE</scope>
</reference>
<evidence type="ECO:0008006" key="3">
    <source>
        <dbReference type="Google" id="ProtNLM"/>
    </source>
</evidence>